<accession>A0A3P7YJZ9</accession>
<sequence>MESWGIWDSSDSSRRENIHVDDFVKETDDDEECLCSSSRSYSRSDIHLP</sequence>
<evidence type="ECO:0000313" key="2">
    <source>
        <dbReference type="Proteomes" id="UP000268014"/>
    </source>
</evidence>
<reference evidence="1 2" key="1">
    <citation type="submission" date="2018-11" db="EMBL/GenBank/DDBJ databases">
        <authorList>
            <consortium name="Pathogen Informatics"/>
        </authorList>
    </citation>
    <scope>NUCLEOTIDE SEQUENCE [LARGE SCALE GENOMIC DNA]</scope>
    <source>
        <strain evidence="1 2">MHpl1</strain>
    </source>
</reference>
<dbReference type="AlphaFoldDB" id="A0A3P7YJZ9"/>
<keyword evidence="2" id="KW-1185">Reference proteome</keyword>
<organism evidence="1 2">
    <name type="scientific">Haemonchus placei</name>
    <name type="common">Barber's pole worm</name>
    <dbReference type="NCBI Taxonomy" id="6290"/>
    <lineage>
        <taxon>Eukaryota</taxon>
        <taxon>Metazoa</taxon>
        <taxon>Ecdysozoa</taxon>
        <taxon>Nematoda</taxon>
        <taxon>Chromadorea</taxon>
        <taxon>Rhabditida</taxon>
        <taxon>Rhabditina</taxon>
        <taxon>Rhabditomorpha</taxon>
        <taxon>Strongyloidea</taxon>
        <taxon>Trichostrongylidae</taxon>
        <taxon>Haemonchus</taxon>
    </lineage>
</organism>
<dbReference type="EMBL" id="UZAF01023073">
    <property type="protein sequence ID" value="VDO88360.1"/>
    <property type="molecule type" value="Genomic_DNA"/>
</dbReference>
<dbReference type="Proteomes" id="UP000268014">
    <property type="component" value="Unassembled WGS sequence"/>
</dbReference>
<name>A0A3P7YJZ9_HAEPC</name>
<protein>
    <submittedName>
        <fullName evidence="1">Uncharacterized protein</fullName>
    </submittedName>
</protein>
<gene>
    <name evidence="1" type="ORF">HPLM_LOCUS21181</name>
</gene>
<evidence type="ECO:0000313" key="1">
    <source>
        <dbReference type="EMBL" id="VDO88360.1"/>
    </source>
</evidence>
<proteinExistence type="predicted"/>